<keyword evidence="1" id="KW-0812">Transmembrane</keyword>
<protein>
    <submittedName>
        <fullName evidence="2">Uncharacterized protein</fullName>
    </submittedName>
</protein>
<accession>A0A975BIK1</accession>
<name>A0A975BIK1_9BACT</name>
<organism evidence="2 3">
    <name type="scientific">Desulfonema magnum</name>
    <dbReference type="NCBI Taxonomy" id="45655"/>
    <lineage>
        <taxon>Bacteria</taxon>
        <taxon>Pseudomonadati</taxon>
        <taxon>Thermodesulfobacteriota</taxon>
        <taxon>Desulfobacteria</taxon>
        <taxon>Desulfobacterales</taxon>
        <taxon>Desulfococcaceae</taxon>
        <taxon>Desulfonema</taxon>
    </lineage>
</organism>
<evidence type="ECO:0000313" key="2">
    <source>
        <dbReference type="EMBL" id="QTA85764.1"/>
    </source>
</evidence>
<reference evidence="2" key="1">
    <citation type="journal article" date="2021" name="Microb. Physiol.">
        <title>Proteogenomic Insights into the Physiology of Marine, Sulfate-Reducing, Filamentous Desulfonema limicola and Desulfonema magnum.</title>
        <authorList>
            <person name="Schnaars V."/>
            <person name="Wohlbrand L."/>
            <person name="Scheve S."/>
            <person name="Hinrichs C."/>
            <person name="Reinhardt R."/>
            <person name="Rabus R."/>
        </authorList>
    </citation>
    <scope>NUCLEOTIDE SEQUENCE</scope>
    <source>
        <strain evidence="2">4be13</strain>
    </source>
</reference>
<proteinExistence type="predicted"/>
<dbReference type="AlphaFoldDB" id="A0A975BIK1"/>
<keyword evidence="1" id="KW-1133">Transmembrane helix</keyword>
<gene>
    <name evidence="2" type="ORF">dnm_017780</name>
</gene>
<sequence length="171" mass="19709">MTFFMMNFHKVVKNHIASVHIIISLFLFLIMAGTLFSCGIGIRTRSLLGGKLHFTVNISEKANRNSPIALDLVFIYDEKLLEKLLEMPAKEWFEKREQIKRDNPEGISLDCWSWEWVPGQNIPVQELPLKAAAEGSLIFADYLTPGAHRNRVDPFKDITVRLLEEDFYVEN</sequence>
<dbReference type="EMBL" id="CP061800">
    <property type="protein sequence ID" value="QTA85764.1"/>
    <property type="molecule type" value="Genomic_DNA"/>
</dbReference>
<feature type="transmembrane region" description="Helical" evidence="1">
    <location>
        <begin position="20"/>
        <end position="42"/>
    </location>
</feature>
<keyword evidence="1" id="KW-0472">Membrane</keyword>
<keyword evidence="3" id="KW-1185">Reference proteome</keyword>
<dbReference type="KEGG" id="dmm:dnm_017780"/>
<evidence type="ECO:0000313" key="3">
    <source>
        <dbReference type="Proteomes" id="UP000663722"/>
    </source>
</evidence>
<evidence type="ECO:0000256" key="1">
    <source>
        <dbReference type="SAM" id="Phobius"/>
    </source>
</evidence>
<dbReference type="Proteomes" id="UP000663722">
    <property type="component" value="Chromosome"/>
</dbReference>